<organism evidence="1 2">
    <name type="scientific">Ziziphus jujuba var. spinosa</name>
    <dbReference type="NCBI Taxonomy" id="714518"/>
    <lineage>
        <taxon>Eukaryota</taxon>
        <taxon>Viridiplantae</taxon>
        <taxon>Streptophyta</taxon>
        <taxon>Embryophyta</taxon>
        <taxon>Tracheophyta</taxon>
        <taxon>Spermatophyta</taxon>
        <taxon>Magnoliopsida</taxon>
        <taxon>eudicotyledons</taxon>
        <taxon>Gunneridae</taxon>
        <taxon>Pentapetalae</taxon>
        <taxon>rosids</taxon>
        <taxon>fabids</taxon>
        <taxon>Rosales</taxon>
        <taxon>Rhamnaceae</taxon>
        <taxon>Paliureae</taxon>
        <taxon>Ziziphus</taxon>
    </lineage>
</organism>
<dbReference type="AlphaFoldDB" id="A0A978W3U8"/>
<dbReference type="Proteomes" id="UP000813462">
    <property type="component" value="Unassembled WGS sequence"/>
</dbReference>
<accession>A0A978W3U8</accession>
<proteinExistence type="predicted"/>
<evidence type="ECO:0000313" key="1">
    <source>
        <dbReference type="EMBL" id="KAH7546632.1"/>
    </source>
</evidence>
<comment type="caution">
    <text evidence="1">The sequence shown here is derived from an EMBL/GenBank/DDBJ whole genome shotgun (WGS) entry which is preliminary data.</text>
</comment>
<gene>
    <name evidence="1" type="ORF">FEM48_Zijuj01G0221700</name>
</gene>
<evidence type="ECO:0000313" key="2">
    <source>
        <dbReference type="Proteomes" id="UP000813462"/>
    </source>
</evidence>
<reference evidence="1" key="1">
    <citation type="journal article" date="2021" name="Front. Plant Sci.">
        <title>Chromosome-Scale Genome Assembly for Chinese Sour Jujube and Insights Into Its Genome Evolution and Domestication Signature.</title>
        <authorList>
            <person name="Shen L.-Y."/>
            <person name="Luo H."/>
            <person name="Wang X.-L."/>
            <person name="Wang X.-M."/>
            <person name="Qiu X.-J."/>
            <person name="Liu H."/>
            <person name="Zhou S.-S."/>
            <person name="Jia K.-H."/>
            <person name="Nie S."/>
            <person name="Bao Y.-T."/>
            <person name="Zhang R.-G."/>
            <person name="Yun Q.-Z."/>
            <person name="Chai Y.-H."/>
            <person name="Lu J.-Y."/>
            <person name="Li Y."/>
            <person name="Zhao S.-W."/>
            <person name="Mao J.-F."/>
            <person name="Jia S.-G."/>
            <person name="Mao Y.-M."/>
        </authorList>
    </citation>
    <scope>NUCLEOTIDE SEQUENCE</scope>
    <source>
        <strain evidence="1">AT0</strain>
        <tissue evidence="1">Leaf</tissue>
    </source>
</reference>
<dbReference type="EMBL" id="JAEACU010000001">
    <property type="protein sequence ID" value="KAH7546632.1"/>
    <property type="molecule type" value="Genomic_DNA"/>
</dbReference>
<name>A0A978W3U8_ZIZJJ</name>
<protein>
    <submittedName>
        <fullName evidence="1">Uncharacterized protein</fullName>
    </submittedName>
</protein>
<sequence>MMTNFELKVSVLKDEEAWELFSKHAGEDSVNTGRTLFEILKDCRLLEECACNGTVKMHDIVRDVAIRIAS</sequence>